<accession>A0A645ISQ0</accession>
<dbReference type="EMBL" id="VSSQ01122603">
    <property type="protein sequence ID" value="MPN54408.1"/>
    <property type="molecule type" value="Genomic_DNA"/>
</dbReference>
<name>A0A645ISQ0_9ZZZZ</name>
<protein>
    <submittedName>
        <fullName evidence="1">Uncharacterized protein</fullName>
    </submittedName>
</protein>
<comment type="caution">
    <text evidence="1">The sequence shown here is derived from an EMBL/GenBank/DDBJ whole genome shotgun (WGS) entry which is preliminary data.</text>
</comment>
<proteinExistence type="predicted"/>
<gene>
    <name evidence="1" type="ORF">SDC9_202078</name>
</gene>
<sequence length="88" mass="9580">MLHPIKACQTPAGFRLRLRKKGGFAILKGWHHVPQDAYFALAATAHAAAGAFQQTISGKNLIQIITDFANQHRILVADGNLHGLHFIG</sequence>
<evidence type="ECO:0000313" key="1">
    <source>
        <dbReference type="EMBL" id="MPN54408.1"/>
    </source>
</evidence>
<reference evidence="1" key="1">
    <citation type="submission" date="2019-08" db="EMBL/GenBank/DDBJ databases">
        <authorList>
            <person name="Kucharzyk K."/>
            <person name="Murdoch R.W."/>
            <person name="Higgins S."/>
            <person name="Loffler F."/>
        </authorList>
    </citation>
    <scope>NUCLEOTIDE SEQUENCE</scope>
</reference>
<organism evidence="1">
    <name type="scientific">bioreactor metagenome</name>
    <dbReference type="NCBI Taxonomy" id="1076179"/>
    <lineage>
        <taxon>unclassified sequences</taxon>
        <taxon>metagenomes</taxon>
        <taxon>ecological metagenomes</taxon>
    </lineage>
</organism>
<dbReference type="AlphaFoldDB" id="A0A645ISQ0"/>